<dbReference type="AlphaFoldDB" id="F7PSJ4"/>
<dbReference type="InParanoid" id="F7PSJ4"/>
<comment type="caution">
    <text evidence="1">The sequence shown here is derived from an EMBL/GenBank/DDBJ whole genome shotgun (WGS) entry which is preliminary data.</text>
</comment>
<gene>
    <name evidence="1" type="ORF">HLPCO_001606</name>
</gene>
<evidence type="ECO:0000313" key="2">
    <source>
        <dbReference type="Proteomes" id="UP000005707"/>
    </source>
</evidence>
<dbReference type="EMBL" id="AFNU02000004">
    <property type="protein sequence ID" value="ERJ12615.1"/>
    <property type="molecule type" value="Genomic_DNA"/>
</dbReference>
<accession>F7PSJ4</accession>
<sequence length="59" mass="6715">MRYVCPLCENPLMTEDENLYTCPNCDEIFAIDDLFEEYDIKGSCGCSSHDNSNHQCGCK</sequence>
<reference evidence="1 2" key="1">
    <citation type="journal article" date="2011" name="J. Bacteriol.">
        <title>Genome sequence of Haloplasma contractile, an unusual contractile bacterium from a deep-sea anoxic brine lake.</title>
        <authorList>
            <person name="Antunes A."/>
            <person name="Alam I."/>
            <person name="El Dorry H."/>
            <person name="Siam R."/>
            <person name="Robertson A."/>
            <person name="Bajic V.B."/>
            <person name="Stingl U."/>
        </authorList>
    </citation>
    <scope>NUCLEOTIDE SEQUENCE [LARGE SCALE GENOMIC DNA]</scope>
    <source>
        <strain evidence="1 2">SSD-17B</strain>
    </source>
</reference>
<evidence type="ECO:0000313" key="1">
    <source>
        <dbReference type="EMBL" id="ERJ12615.1"/>
    </source>
</evidence>
<dbReference type="OrthoDB" id="5405751at2"/>
<keyword evidence="2" id="KW-1185">Reference proteome</keyword>
<proteinExistence type="predicted"/>
<dbReference type="RefSeq" id="WP_008824803.1">
    <property type="nucleotide sequence ID" value="NZ_AFNU02000004.1"/>
</dbReference>
<dbReference type="Proteomes" id="UP000005707">
    <property type="component" value="Unassembled WGS sequence"/>
</dbReference>
<organism evidence="1 2">
    <name type="scientific">Haloplasma contractile SSD-17B</name>
    <dbReference type="NCBI Taxonomy" id="1033810"/>
    <lineage>
        <taxon>Bacteria</taxon>
        <taxon>Bacillati</taxon>
        <taxon>Mycoplasmatota</taxon>
        <taxon>Mollicutes</taxon>
        <taxon>Haloplasmatales</taxon>
        <taxon>Haloplasmataceae</taxon>
        <taxon>Haloplasma</taxon>
    </lineage>
</organism>
<dbReference type="STRING" id="1033810.HLPCO_001606"/>
<protein>
    <submittedName>
        <fullName evidence="1">Uncharacterized protein</fullName>
    </submittedName>
</protein>
<name>F7PSJ4_9MOLU</name>
<reference evidence="1 2" key="2">
    <citation type="journal article" date="2013" name="PLoS ONE">
        <title>INDIGO - INtegrated Data Warehouse of MIcrobial GenOmes with Examples from the Red Sea Extremophiles.</title>
        <authorList>
            <person name="Alam I."/>
            <person name="Antunes A."/>
            <person name="Kamau A.A."/>
            <person name="Ba Alawi W."/>
            <person name="Kalkatawi M."/>
            <person name="Stingl U."/>
            <person name="Bajic V.B."/>
        </authorList>
    </citation>
    <scope>NUCLEOTIDE SEQUENCE [LARGE SCALE GENOMIC DNA]</scope>
    <source>
        <strain evidence="1 2">SSD-17B</strain>
    </source>
</reference>